<comment type="caution">
    <text evidence="2">The sequence shown here is derived from an EMBL/GenBank/DDBJ whole genome shotgun (WGS) entry which is preliminary data.</text>
</comment>
<dbReference type="Proteomes" id="UP000198211">
    <property type="component" value="Unassembled WGS sequence"/>
</dbReference>
<sequence length="117" mass="13183">MAGHIRTVCHERRQKANRSLAFRSRRSRPTGSGFLSRESSRHLTNDSSRFDKRWPNGYPVAIKTGNVTQHVTACGMKPTVEPTELYYGENLVHNLISNGGLTRRASQYPTRVTRALG</sequence>
<gene>
    <name evidence="2" type="ORF">PHMEG_00016540</name>
</gene>
<evidence type="ECO:0000313" key="3">
    <source>
        <dbReference type="Proteomes" id="UP000198211"/>
    </source>
</evidence>
<dbReference type="AlphaFoldDB" id="A0A225VYS8"/>
<accession>A0A225VYS8</accession>
<protein>
    <submittedName>
        <fullName evidence="2">Uncharacterized protein</fullName>
    </submittedName>
</protein>
<feature type="region of interest" description="Disordered" evidence="1">
    <location>
        <begin position="13"/>
        <end position="50"/>
    </location>
</feature>
<reference evidence="3" key="1">
    <citation type="submission" date="2017-03" db="EMBL/GenBank/DDBJ databases">
        <title>Phytopthora megakarya and P. palmivora, two closely related causual agents of cacao black pod achieved similar genome size and gene model numbers by different mechanisms.</title>
        <authorList>
            <person name="Ali S."/>
            <person name="Shao J."/>
            <person name="Larry D.J."/>
            <person name="Kronmiller B."/>
            <person name="Shen D."/>
            <person name="Strem M.D."/>
            <person name="Melnick R.L."/>
            <person name="Guiltinan M.J."/>
            <person name="Tyler B.M."/>
            <person name="Meinhardt L.W."/>
            <person name="Bailey B.A."/>
        </authorList>
    </citation>
    <scope>NUCLEOTIDE SEQUENCE [LARGE SCALE GENOMIC DNA]</scope>
    <source>
        <strain evidence="3">zdho120</strain>
    </source>
</reference>
<name>A0A225VYS8_9STRA</name>
<keyword evidence="3" id="KW-1185">Reference proteome</keyword>
<evidence type="ECO:0000313" key="2">
    <source>
        <dbReference type="EMBL" id="OWZ10593.1"/>
    </source>
</evidence>
<feature type="compositionally biased region" description="Basic and acidic residues" evidence="1">
    <location>
        <begin position="38"/>
        <end position="50"/>
    </location>
</feature>
<proteinExistence type="predicted"/>
<organism evidence="2 3">
    <name type="scientific">Phytophthora megakarya</name>
    <dbReference type="NCBI Taxonomy" id="4795"/>
    <lineage>
        <taxon>Eukaryota</taxon>
        <taxon>Sar</taxon>
        <taxon>Stramenopiles</taxon>
        <taxon>Oomycota</taxon>
        <taxon>Peronosporomycetes</taxon>
        <taxon>Peronosporales</taxon>
        <taxon>Peronosporaceae</taxon>
        <taxon>Phytophthora</taxon>
    </lineage>
</organism>
<evidence type="ECO:0000256" key="1">
    <source>
        <dbReference type="SAM" id="MobiDB-lite"/>
    </source>
</evidence>
<dbReference type="EMBL" id="NBNE01002398">
    <property type="protein sequence ID" value="OWZ10593.1"/>
    <property type="molecule type" value="Genomic_DNA"/>
</dbReference>